<dbReference type="EMBL" id="KV919119">
    <property type="protein sequence ID" value="OSX71651.1"/>
    <property type="molecule type" value="Genomic_DNA"/>
</dbReference>
<protein>
    <submittedName>
        <fullName evidence="2">Uncharacterized protein</fullName>
    </submittedName>
</protein>
<evidence type="ECO:0000256" key="1">
    <source>
        <dbReference type="SAM" id="MobiDB-lite"/>
    </source>
</evidence>
<feature type="region of interest" description="Disordered" evidence="1">
    <location>
        <begin position="203"/>
        <end position="224"/>
    </location>
</feature>
<evidence type="ECO:0000313" key="2">
    <source>
        <dbReference type="EMBL" id="OSX71651.1"/>
    </source>
</evidence>
<name>A0A1X6NSR2_PORUM</name>
<sequence>ALVAPRRPPCFARPAPPAPPAHPSWTSRHQVARAMRAHPRWGSSPPMRPPANGQPAGDGRSPRPVGRLTAGGQPPPPTCPCIPPAAVAHPWPLPPPVGVPPAAPAFLPLPAVCRRRAPAPPPKCRCLVPAPAQLPVSGAQLPPLPTLRRRRAAAGLARAAAGNHEAGGGRRAPAAAPCAGAPRAPVRFQRRCASSFPRARAPRSTVHRCAPSAASSAGAPRAPRALARPGAKCAGVRQAPVRPEFPSAVTPRLPVRPKRGCAPSASRASTPGGTVRRCAPSACVSRRPGRRPSVSVRRKRRCAPSAVRPKRPCAPSAPRAGVSVGCKRRCVGAACAPRSHAHPRSRLRAPPPCTAAPVRPACCFHCALRVQVPPSADASFPALPSAPPRMKVRPCAPGNRAPRAPVHPCARCTDAPHAVPPTRAGGGWALTPRRPRRPLPPAVPHPAAAPTRSASPSAPLPRPALASRTQPRKRGALATCHPHRSLGSSPAVTATAGGPLFLYTGPATHVSVAGGGDGESKCRQMRPTCSVLVVAAVLALPADHSRYPNFFDRA</sequence>
<dbReference type="AlphaFoldDB" id="A0A1X6NSR2"/>
<feature type="non-terminal residue" evidence="2">
    <location>
        <position position="1"/>
    </location>
</feature>
<feature type="region of interest" description="Disordered" evidence="1">
    <location>
        <begin position="247"/>
        <end position="321"/>
    </location>
</feature>
<reference evidence="2 3" key="1">
    <citation type="submission" date="2017-03" db="EMBL/GenBank/DDBJ databases">
        <title>WGS assembly of Porphyra umbilicalis.</title>
        <authorList>
            <person name="Brawley S.H."/>
            <person name="Blouin N.A."/>
            <person name="Ficko-Blean E."/>
            <person name="Wheeler G.L."/>
            <person name="Lohr M."/>
            <person name="Goodson H.V."/>
            <person name="Jenkins J.W."/>
            <person name="Blaby-Haas C.E."/>
            <person name="Helliwell K.E."/>
            <person name="Chan C."/>
            <person name="Marriage T."/>
            <person name="Bhattacharya D."/>
            <person name="Klein A.S."/>
            <person name="Badis Y."/>
            <person name="Brodie J."/>
            <person name="Cao Y."/>
            <person name="Collen J."/>
            <person name="Dittami S.M."/>
            <person name="Gachon C.M."/>
            <person name="Green B.R."/>
            <person name="Karpowicz S."/>
            <person name="Kim J.W."/>
            <person name="Kudahl U."/>
            <person name="Lin S."/>
            <person name="Michel G."/>
            <person name="Mittag M."/>
            <person name="Olson B.J."/>
            <person name="Pangilinan J."/>
            <person name="Peng Y."/>
            <person name="Qiu H."/>
            <person name="Shu S."/>
            <person name="Singer J.T."/>
            <person name="Smith A.G."/>
            <person name="Sprecher B.N."/>
            <person name="Wagner V."/>
            <person name="Wang W."/>
            <person name="Wang Z.-Y."/>
            <person name="Yan J."/>
            <person name="Yarish C."/>
            <person name="Zoeuner-Riek S."/>
            <person name="Zhuang Y."/>
            <person name="Zou Y."/>
            <person name="Lindquist E.A."/>
            <person name="Grimwood J."/>
            <person name="Barry K."/>
            <person name="Rokhsar D.S."/>
            <person name="Schmutz J."/>
            <person name="Stiller J.W."/>
            <person name="Grossman A.R."/>
            <person name="Prochnik S.E."/>
        </authorList>
    </citation>
    <scope>NUCLEOTIDE SEQUENCE [LARGE SCALE GENOMIC DNA]</scope>
    <source>
        <strain evidence="2">4086291</strain>
    </source>
</reference>
<keyword evidence="3" id="KW-1185">Reference proteome</keyword>
<evidence type="ECO:0000313" key="3">
    <source>
        <dbReference type="Proteomes" id="UP000218209"/>
    </source>
</evidence>
<gene>
    <name evidence="2" type="ORF">BU14_0516s0006</name>
</gene>
<proteinExistence type="predicted"/>
<feature type="region of interest" description="Disordered" evidence="1">
    <location>
        <begin position="420"/>
        <end position="490"/>
    </location>
</feature>
<dbReference type="Proteomes" id="UP000218209">
    <property type="component" value="Unassembled WGS sequence"/>
</dbReference>
<accession>A0A1X6NSR2</accession>
<organism evidence="2 3">
    <name type="scientific">Porphyra umbilicalis</name>
    <name type="common">Purple laver</name>
    <name type="synonym">Red alga</name>
    <dbReference type="NCBI Taxonomy" id="2786"/>
    <lineage>
        <taxon>Eukaryota</taxon>
        <taxon>Rhodophyta</taxon>
        <taxon>Bangiophyceae</taxon>
        <taxon>Bangiales</taxon>
        <taxon>Bangiaceae</taxon>
        <taxon>Porphyra</taxon>
    </lineage>
</organism>
<feature type="region of interest" description="Disordered" evidence="1">
    <location>
        <begin position="1"/>
        <end position="77"/>
    </location>
</feature>
<feature type="compositionally biased region" description="Low complexity" evidence="1">
    <location>
        <begin position="210"/>
        <end position="224"/>
    </location>
</feature>
<feature type="compositionally biased region" description="Low complexity" evidence="1">
    <location>
        <begin position="445"/>
        <end position="469"/>
    </location>
</feature>